<accession>A0A2T2WN03</accession>
<evidence type="ECO:0000313" key="1">
    <source>
        <dbReference type="EMBL" id="PSR23614.1"/>
    </source>
</evidence>
<reference evidence="1 2" key="1">
    <citation type="journal article" date="2014" name="BMC Genomics">
        <title>Comparison of environmental and isolate Sulfobacillus genomes reveals diverse carbon, sulfur, nitrogen, and hydrogen metabolisms.</title>
        <authorList>
            <person name="Justice N.B."/>
            <person name="Norman A."/>
            <person name="Brown C.T."/>
            <person name="Singh A."/>
            <person name="Thomas B.C."/>
            <person name="Banfield J.F."/>
        </authorList>
    </citation>
    <scope>NUCLEOTIDE SEQUENCE [LARGE SCALE GENOMIC DNA]</scope>
    <source>
        <strain evidence="1">AMDSBA3</strain>
    </source>
</reference>
<dbReference type="AlphaFoldDB" id="A0A2T2WN03"/>
<proteinExistence type="predicted"/>
<dbReference type="EMBL" id="PXYV01000004">
    <property type="protein sequence ID" value="PSR23614.1"/>
    <property type="molecule type" value="Genomic_DNA"/>
</dbReference>
<comment type="caution">
    <text evidence="1">The sequence shown here is derived from an EMBL/GenBank/DDBJ whole genome shotgun (WGS) entry which is preliminary data.</text>
</comment>
<name>A0A2T2WN03_9FIRM</name>
<organism evidence="1 2">
    <name type="scientific">Sulfobacillus acidophilus</name>
    <dbReference type="NCBI Taxonomy" id="53633"/>
    <lineage>
        <taxon>Bacteria</taxon>
        <taxon>Bacillati</taxon>
        <taxon>Bacillota</taxon>
        <taxon>Clostridia</taxon>
        <taxon>Eubacteriales</taxon>
        <taxon>Clostridiales Family XVII. Incertae Sedis</taxon>
        <taxon>Sulfobacillus</taxon>
    </lineage>
</organism>
<dbReference type="Proteomes" id="UP000241848">
    <property type="component" value="Unassembled WGS sequence"/>
</dbReference>
<gene>
    <name evidence="1" type="ORF">C7B45_02260</name>
</gene>
<sequence>MPLMENGIFSPPLQIAHGRTGSGLWWRQLGPMLGYCAGIVYELTQNTRYSLINRIAGKFF</sequence>
<evidence type="ECO:0000313" key="2">
    <source>
        <dbReference type="Proteomes" id="UP000241848"/>
    </source>
</evidence>
<protein>
    <submittedName>
        <fullName evidence="1">Uncharacterized protein</fullName>
    </submittedName>
</protein>